<feature type="compositionally biased region" description="Gly residues" evidence="1">
    <location>
        <begin position="216"/>
        <end position="235"/>
    </location>
</feature>
<feature type="compositionally biased region" description="Pro residues" evidence="1">
    <location>
        <begin position="127"/>
        <end position="152"/>
    </location>
</feature>
<dbReference type="Proteomes" id="UP001341281">
    <property type="component" value="Chromosome 07"/>
</dbReference>
<feature type="compositionally biased region" description="Low complexity" evidence="1">
    <location>
        <begin position="11"/>
        <end position="24"/>
    </location>
</feature>
<dbReference type="EMBL" id="CP144751">
    <property type="protein sequence ID" value="WVZ85715.1"/>
    <property type="molecule type" value="Genomic_DNA"/>
</dbReference>
<accession>A0AAQ3U932</accession>
<feature type="region of interest" description="Disordered" evidence="1">
    <location>
        <begin position="216"/>
        <end position="247"/>
    </location>
</feature>
<feature type="compositionally biased region" description="Pro residues" evidence="1">
    <location>
        <begin position="25"/>
        <end position="36"/>
    </location>
</feature>
<gene>
    <name evidence="2" type="ORF">U9M48_032606</name>
</gene>
<keyword evidence="3" id="KW-1185">Reference proteome</keyword>
<feature type="region of interest" description="Disordered" evidence="1">
    <location>
        <begin position="125"/>
        <end position="173"/>
    </location>
</feature>
<evidence type="ECO:0000313" key="3">
    <source>
        <dbReference type="Proteomes" id="UP001341281"/>
    </source>
</evidence>
<feature type="region of interest" description="Disordered" evidence="1">
    <location>
        <begin position="1"/>
        <end position="36"/>
    </location>
</feature>
<evidence type="ECO:0000313" key="2">
    <source>
        <dbReference type="EMBL" id="WVZ85715.1"/>
    </source>
</evidence>
<evidence type="ECO:0000256" key="1">
    <source>
        <dbReference type="SAM" id="MobiDB-lite"/>
    </source>
</evidence>
<name>A0AAQ3U932_PASNO</name>
<proteinExistence type="predicted"/>
<protein>
    <submittedName>
        <fullName evidence="2">Uncharacterized protein</fullName>
    </submittedName>
</protein>
<organism evidence="2 3">
    <name type="scientific">Paspalum notatum var. saurae</name>
    <dbReference type="NCBI Taxonomy" id="547442"/>
    <lineage>
        <taxon>Eukaryota</taxon>
        <taxon>Viridiplantae</taxon>
        <taxon>Streptophyta</taxon>
        <taxon>Embryophyta</taxon>
        <taxon>Tracheophyta</taxon>
        <taxon>Spermatophyta</taxon>
        <taxon>Magnoliopsida</taxon>
        <taxon>Liliopsida</taxon>
        <taxon>Poales</taxon>
        <taxon>Poaceae</taxon>
        <taxon>PACMAD clade</taxon>
        <taxon>Panicoideae</taxon>
        <taxon>Andropogonodae</taxon>
        <taxon>Paspaleae</taxon>
        <taxon>Paspalinae</taxon>
        <taxon>Paspalum</taxon>
    </lineage>
</organism>
<sequence length="303" mass="31383">MGDGEGEETAARGGESSVSSSSPSPVMPAPVMPAPEPAAGFMPTPTPTPMPAAAAAAAEVGEPEASWFLWLCIHTLSTWRFTPISSQKRSSAPSSLRWMRHPCFSANSRIRSFCSGVNLVRNRFRPKLPPLPLPPPTPGPATPPMPMPPGRPTTPKSSARGGVSEPARASQGPAAALGTAWYGSARCGAGRNACSAAWWWWWWWKSGCCGGGGATAADGGGGAGSAGRKNTGGGAHDTAPGPGPARRWKLRWQPQAAHLSESGDDGMYSPQPSKACPPMAAAWLRMHSLYLPPPPPSAPPPAS</sequence>
<dbReference type="AlphaFoldDB" id="A0AAQ3U932"/>
<reference evidence="2 3" key="1">
    <citation type="submission" date="2024-02" db="EMBL/GenBank/DDBJ databases">
        <title>High-quality chromosome-scale genome assembly of Pensacola bahiagrass (Paspalum notatum Flugge var. saurae).</title>
        <authorList>
            <person name="Vega J.M."/>
            <person name="Podio M."/>
            <person name="Orjuela J."/>
            <person name="Siena L.A."/>
            <person name="Pessino S.C."/>
            <person name="Combes M.C."/>
            <person name="Mariac C."/>
            <person name="Albertini E."/>
            <person name="Pupilli F."/>
            <person name="Ortiz J.P.A."/>
            <person name="Leblanc O."/>
        </authorList>
    </citation>
    <scope>NUCLEOTIDE SEQUENCE [LARGE SCALE GENOMIC DNA]</scope>
    <source>
        <strain evidence="2">R1</strain>
        <tissue evidence="2">Leaf</tissue>
    </source>
</reference>